<sequence length="542" mass="58547">MTEVSNVRAASRPFLSLPASANPKPASQEQRAFPPMEESPSPLGGSDRASPSRSPTAWLPAGWWRHLQDVGAAASGMCVLGQPSVAWFFPSNLLFWFIFIGPMPFVQKLLSVEHPSDWALYWTFAISFRGILTQLVSPILGALSDRWGRKPLQIYAVATTMLYVLPLSVLTDASSLRINCCLVATVLAGLAGSPFAVPFAYSADLVPRSESHKLASQNARVLLSMNIGFITSPLACGALFRFYGDHQEHAWQALLALAVINLLYTSMLLPESLGNQGDDSASPNRRSAVAMRAMGQAEVPATRMNLNPFFYFRLFLPNGPAGSHAAGLLRQLCSIIFWLYLAKSSIIACVVLFAMNEMGWQPAQAGLLLSLWGCVQLLSMSALSLTGTFRIRCLHDERVVAWIGLSFGLVGMLIFFVAVQGWILIPGMAFSAVSMVTLTAVAGYAGRLVDRTMQGEVQGLLSSVLSATEVLGPPVFGFVLKWGEGKKDEAWWYPNLIFLVGAMSVLMAMVCTLGLPKAADAARQCAEARAVAQVTSCGSQLT</sequence>
<evidence type="ECO:0000313" key="8">
    <source>
        <dbReference type="Proteomes" id="UP000654075"/>
    </source>
</evidence>
<dbReference type="PANTHER" id="PTHR23507:SF1">
    <property type="entry name" value="FI18259P1-RELATED"/>
    <property type="match status" value="1"/>
</dbReference>
<evidence type="ECO:0000256" key="3">
    <source>
        <dbReference type="ARBA" id="ARBA00022989"/>
    </source>
</evidence>
<protein>
    <submittedName>
        <fullName evidence="7">Uncharacterized protein</fullName>
    </submittedName>
</protein>
<dbReference type="Proteomes" id="UP000654075">
    <property type="component" value="Unassembled WGS sequence"/>
</dbReference>
<feature type="region of interest" description="Disordered" evidence="5">
    <location>
        <begin position="15"/>
        <end position="54"/>
    </location>
</feature>
<dbReference type="SUPFAM" id="SSF103473">
    <property type="entry name" value="MFS general substrate transporter"/>
    <property type="match status" value="1"/>
</dbReference>
<keyword evidence="4 6" id="KW-0472">Membrane</keyword>
<dbReference type="PANTHER" id="PTHR23507">
    <property type="entry name" value="ZGC:174356"/>
    <property type="match status" value="1"/>
</dbReference>
<dbReference type="GO" id="GO:0022857">
    <property type="term" value="F:transmembrane transporter activity"/>
    <property type="evidence" value="ECO:0007669"/>
    <property type="project" value="InterPro"/>
</dbReference>
<feature type="transmembrane region" description="Helical" evidence="6">
    <location>
        <begin position="367"/>
        <end position="387"/>
    </location>
</feature>
<feature type="transmembrane region" description="Helical" evidence="6">
    <location>
        <begin position="118"/>
        <end position="140"/>
    </location>
</feature>
<feature type="transmembrane region" description="Helical" evidence="6">
    <location>
        <begin position="176"/>
        <end position="201"/>
    </location>
</feature>
<organism evidence="7 8">
    <name type="scientific">Polarella glacialis</name>
    <name type="common">Dinoflagellate</name>
    <dbReference type="NCBI Taxonomy" id="89957"/>
    <lineage>
        <taxon>Eukaryota</taxon>
        <taxon>Sar</taxon>
        <taxon>Alveolata</taxon>
        <taxon>Dinophyceae</taxon>
        <taxon>Suessiales</taxon>
        <taxon>Suessiaceae</taxon>
        <taxon>Polarella</taxon>
    </lineage>
</organism>
<feature type="transmembrane region" description="Helical" evidence="6">
    <location>
        <begin position="221"/>
        <end position="243"/>
    </location>
</feature>
<dbReference type="EMBL" id="CAJNNV010024901">
    <property type="protein sequence ID" value="CAE8611078.1"/>
    <property type="molecule type" value="Genomic_DNA"/>
</dbReference>
<dbReference type="Pfam" id="PF07690">
    <property type="entry name" value="MFS_1"/>
    <property type="match status" value="1"/>
</dbReference>
<comment type="subcellular location">
    <subcellularLocation>
        <location evidence="1">Membrane</location>
        <topology evidence="1">Multi-pass membrane protein</topology>
    </subcellularLocation>
</comment>
<dbReference type="AlphaFoldDB" id="A0A813FKI8"/>
<feature type="transmembrane region" description="Helical" evidence="6">
    <location>
        <begin position="399"/>
        <end position="417"/>
    </location>
</feature>
<feature type="transmembrane region" description="Helical" evidence="6">
    <location>
        <begin position="457"/>
        <end position="480"/>
    </location>
</feature>
<gene>
    <name evidence="7" type="ORF">PGLA1383_LOCUS28887</name>
</gene>
<keyword evidence="2 6" id="KW-0812">Transmembrane</keyword>
<feature type="transmembrane region" description="Helical" evidence="6">
    <location>
        <begin position="335"/>
        <end position="355"/>
    </location>
</feature>
<proteinExistence type="predicted"/>
<feature type="transmembrane region" description="Helical" evidence="6">
    <location>
        <begin position="249"/>
        <end position="269"/>
    </location>
</feature>
<dbReference type="InterPro" id="IPR011701">
    <property type="entry name" value="MFS"/>
</dbReference>
<feature type="transmembrane region" description="Helical" evidence="6">
    <location>
        <begin position="492"/>
        <end position="515"/>
    </location>
</feature>
<dbReference type="InterPro" id="IPR005829">
    <property type="entry name" value="Sugar_transporter_CS"/>
</dbReference>
<dbReference type="GO" id="GO:0016020">
    <property type="term" value="C:membrane"/>
    <property type="evidence" value="ECO:0007669"/>
    <property type="project" value="UniProtKB-SubCell"/>
</dbReference>
<comment type="caution">
    <text evidence="7">The sequence shown here is derived from an EMBL/GenBank/DDBJ whole genome shotgun (WGS) entry which is preliminary data.</text>
</comment>
<dbReference type="OrthoDB" id="419616at2759"/>
<evidence type="ECO:0000256" key="2">
    <source>
        <dbReference type="ARBA" id="ARBA00022692"/>
    </source>
</evidence>
<keyword evidence="8" id="KW-1185">Reference proteome</keyword>
<reference evidence="7" key="1">
    <citation type="submission" date="2021-02" db="EMBL/GenBank/DDBJ databases">
        <authorList>
            <person name="Dougan E. K."/>
            <person name="Rhodes N."/>
            <person name="Thang M."/>
            <person name="Chan C."/>
        </authorList>
    </citation>
    <scope>NUCLEOTIDE SEQUENCE</scope>
</reference>
<dbReference type="Gene3D" id="1.20.1250.20">
    <property type="entry name" value="MFS general substrate transporter like domains"/>
    <property type="match status" value="1"/>
</dbReference>
<evidence type="ECO:0000256" key="1">
    <source>
        <dbReference type="ARBA" id="ARBA00004141"/>
    </source>
</evidence>
<evidence type="ECO:0000256" key="6">
    <source>
        <dbReference type="SAM" id="Phobius"/>
    </source>
</evidence>
<feature type="transmembrane region" description="Helical" evidence="6">
    <location>
        <begin position="423"/>
        <end position="445"/>
    </location>
</feature>
<dbReference type="OMA" id="GMSGLCS"/>
<evidence type="ECO:0000256" key="4">
    <source>
        <dbReference type="ARBA" id="ARBA00023136"/>
    </source>
</evidence>
<dbReference type="PROSITE" id="PS00216">
    <property type="entry name" value="SUGAR_TRANSPORT_1"/>
    <property type="match status" value="1"/>
</dbReference>
<dbReference type="InterPro" id="IPR036259">
    <property type="entry name" value="MFS_trans_sf"/>
</dbReference>
<evidence type="ECO:0000256" key="5">
    <source>
        <dbReference type="SAM" id="MobiDB-lite"/>
    </source>
</evidence>
<name>A0A813FKI8_POLGL</name>
<keyword evidence="3 6" id="KW-1133">Transmembrane helix</keyword>
<evidence type="ECO:0000313" key="7">
    <source>
        <dbReference type="EMBL" id="CAE8611078.1"/>
    </source>
</evidence>
<accession>A0A813FKI8</accession>
<feature type="transmembrane region" description="Helical" evidence="6">
    <location>
        <begin position="85"/>
        <end position="106"/>
    </location>
</feature>